<reference evidence="1" key="1">
    <citation type="submission" date="2016-01" db="EMBL/GenBank/DDBJ databases">
        <title>Reference transcriptome for the parasite Schistocephalus solidus: insights into the molecular evolution of parasitism.</title>
        <authorList>
            <person name="Hebert F.O."/>
            <person name="Grambauer S."/>
            <person name="Barber I."/>
            <person name="Landry C.R."/>
            <person name="Aubin-Horth N."/>
        </authorList>
    </citation>
    <scope>NUCLEOTIDE SEQUENCE</scope>
</reference>
<evidence type="ECO:0000313" key="1">
    <source>
        <dbReference type="EMBL" id="JAP56398.1"/>
    </source>
</evidence>
<dbReference type="AlphaFoldDB" id="A0A0X3PY21"/>
<proteinExistence type="predicted"/>
<feature type="non-terminal residue" evidence="1">
    <location>
        <position position="278"/>
    </location>
</feature>
<protein>
    <submittedName>
        <fullName evidence="1">Uncharacterized protein</fullName>
    </submittedName>
</protein>
<name>A0A0X3PY21_SCHSO</name>
<gene>
    <name evidence="1" type="ORF">TR91076</name>
</gene>
<feature type="non-terminal residue" evidence="1">
    <location>
        <position position="1"/>
    </location>
</feature>
<organism evidence="1">
    <name type="scientific">Schistocephalus solidus</name>
    <name type="common">Tapeworm</name>
    <dbReference type="NCBI Taxonomy" id="70667"/>
    <lineage>
        <taxon>Eukaryota</taxon>
        <taxon>Metazoa</taxon>
        <taxon>Spiralia</taxon>
        <taxon>Lophotrochozoa</taxon>
        <taxon>Platyhelminthes</taxon>
        <taxon>Cestoda</taxon>
        <taxon>Eucestoda</taxon>
        <taxon>Diphyllobothriidea</taxon>
        <taxon>Diphyllobothriidae</taxon>
        <taxon>Schistocephalus</taxon>
    </lineage>
</organism>
<accession>A0A0X3PY21</accession>
<dbReference type="EMBL" id="GEEE01006827">
    <property type="protein sequence ID" value="JAP56398.1"/>
    <property type="molecule type" value="Transcribed_RNA"/>
</dbReference>
<sequence>LNIQIFEQRILVRKSATANLVILELNVKYSEDRTSCLVLFLHHLKKGSMSFLIWLIYVCFASSETEFNVYSVNVRKATDFEFVAVVSALSAAPHNTMWASGTSDNPCEAPWPCIQFYPPKRSVQISGYLKNGYASITFIPENRDLAKIAIVMVEGKVWVPVTDLPNVQCKKSIDISRDQSDKLILVFDEDIKDTILNGEILPFFDGGNRGFLNLVRPYEPDRNYQRKLMRVTGKMDNTIQTFTLAVGLGLDTTYNFLPSEEATMPTIFLKLLEWPKRS</sequence>